<evidence type="ECO:0000313" key="1">
    <source>
        <dbReference type="Proteomes" id="UP000790787"/>
    </source>
</evidence>
<sequence length="761" mass="86709">MGGKDILCHLVREEFIPQCVFLCPAVSNMTNQLNSIETLTSSNYKKWKQDVEIVLGLMDLDFALTEQKPIEPTTTSTADEKAKYKKWMKANKLSLMIMKRSISDHIRGEIKDNENAKDFLSAIGQKFLESDKAEIGSLIDSLSTIKYDLIDSVCDHIMKLVNIATKLNNLGVTISDDFLIHQSLRSLPKQFNQLKTTYNAQKNKWSVDELITVCVIEEGRIQKEKVEGVVNFVSSSRSADYPSYKRKGGPKFHKKKHGHSHHPDGNSGHTNKPGVNQGQSHNPLGPQPVIKKEIKCWDCKQDLVSRRKPKEDEASVVVGNGLKAKVEFIGTSILPFKNNSSILLENTIFVPSMRRKLVSISFLDKDGYSFQQNNGIIKILNDSHVVADAFLSDGLYRLNVLNETFSAMYVENIAHKRPVKSKPSYLLWHRRLGHISKERIERLVKENILHVLDPKDFETCVDYVKGKMTKIKRNGSTRSSGLLEIIHTNISEPYTEVEKQLGKSIKIVRSDRGGEYYGKYDESGQCTPEQNGVAERRNHTLIEMVRSMMSRTRLPEYLWGEALKTVSYILNRVPTKSVLKTPFELWTTRKPSLNHFHIWGCPAEIRIYSPTEKKTDPKTTSCFFIGYPDYSKGFRFFCPWRGIRIVESINAKFLEHDVCDCDCSCGKEIVLKEKEVFVPVVHEKVVNQPIHEGENQGNNDVDPIVPEQNVQNEPFRRSQRERRSAISDDFIVYVTENLNDTGELTDPLSYAQAISSLFVDK</sequence>
<dbReference type="Proteomes" id="UP000790787">
    <property type="component" value="Chromosome 22"/>
</dbReference>
<accession>A0AC58TPC4</accession>
<protein>
    <submittedName>
        <fullName evidence="2">Uncharacterized protein LOC142175970</fullName>
    </submittedName>
</protein>
<reference evidence="1" key="1">
    <citation type="journal article" date="2014" name="Nat. Commun.">
        <title>The tobacco genome sequence and its comparison with those of tomato and potato.</title>
        <authorList>
            <person name="Sierro N."/>
            <person name="Battey J.N."/>
            <person name="Ouadi S."/>
            <person name="Bakaher N."/>
            <person name="Bovet L."/>
            <person name="Willig A."/>
            <person name="Goepfert S."/>
            <person name="Peitsch M.C."/>
            <person name="Ivanov N.V."/>
        </authorList>
    </citation>
    <scope>NUCLEOTIDE SEQUENCE [LARGE SCALE GENOMIC DNA]</scope>
</reference>
<keyword evidence="1" id="KW-1185">Reference proteome</keyword>
<gene>
    <name evidence="2" type="primary">LOC142175970</name>
</gene>
<dbReference type="RefSeq" id="XP_075099082.1">
    <property type="nucleotide sequence ID" value="XM_075242981.1"/>
</dbReference>
<name>A0AC58TPC4_TOBAC</name>
<proteinExistence type="predicted"/>
<evidence type="ECO:0000313" key="2">
    <source>
        <dbReference type="RefSeq" id="XP_075099082.1"/>
    </source>
</evidence>
<organism evidence="1 2">
    <name type="scientific">Nicotiana tabacum</name>
    <name type="common">Common tobacco</name>
    <dbReference type="NCBI Taxonomy" id="4097"/>
    <lineage>
        <taxon>Eukaryota</taxon>
        <taxon>Viridiplantae</taxon>
        <taxon>Streptophyta</taxon>
        <taxon>Embryophyta</taxon>
        <taxon>Tracheophyta</taxon>
        <taxon>Spermatophyta</taxon>
        <taxon>Magnoliopsida</taxon>
        <taxon>eudicotyledons</taxon>
        <taxon>Gunneridae</taxon>
        <taxon>Pentapetalae</taxon>
        <taxon>asterids</taxon>
        <taxon>lamiids</taxon>
        <taxon>Solanales</taxon>
        <taxon>Solanaceae</taxon>
        <taxon>Nicotianoideae</taxon>
        <taxon>Nicotianeae</taxon>
        <taxon>Nicotiana</taxon>
    </lineage>
</organism>
<reference evidence="2" key="2">
    <citation type="submission" date="2025-08" db="UniProtKB">
        <authorList>
            <consortium name="RefSeq"/>
        </authorList>
    </citation>
    <scope>IDENTIFICATION</scope>
    <source>
        <tissue evidence="2">Leaf</tissue>
    </source>
</reference>